<feature type="transmembrane region" description="Helical" evidence="6">
    <location>
        <begin position="98"/>
        <end position="122"/>
    </location>
</feature>
<name>A0A172YJX8_9GAMM</name>
<dbReference type="EMBL" id="CP015243">
    <property type="protein sequence ID" value="ANF59476.1"/>
    <property type="molecule type" value="Genomic_DNA"/>
</dbReference>
<evidence type="ECO:0000256" key="5">
    <source>
        <dbReference type="ARBA" id="ARBA00023136"/>
    </source>
</evidence>
<dbReference type="STRING" id="376489.A5892_03870"/>
<evidence type="ECO:0000313" key="8">
    <source>
        <dbReference type="Proteomes" id="UP000077875"/>
    </source>
</evidence>
<evidence type="ECO:0000256" key="4">
    <source>
        <dbReference type="ARBA" id="ARBA00022989"/>
    </source>
</evidence>
<dbReference type="Proteomes" id="UP000077875">
    <property type="component" value="Chromosome"/>
</dbReference>
<organism evidence="7 8">
    <name type="scientific">Halotalea alkalilenta</name>
    <dbReference type="NCBI Taxonomy" id="376489"/>
    <lineage>
        <taxon>Bacteria</taxon>
        <taxon>Pseudomonadati</taxon>
        <taxon>Pseudomonadota</taxon>
        <taxon>Gammaproteobacteria</taxon>
        <taxon>Oceanospirillales</taxon>
        <taxon>Halomonadaceae</taxon>
        <taxon>Halotalea</taxon>
    </lineage>
</organism>
<dbReference type="AlphaFoldDB" id="A0A172YJX8"/>
<feature type="transmembrane region" description="Helical" evidence="6">
    <location>
        <begin position="72"/>
        <end position="92"/>
    </location>
</feature>
<keyword evidence="8" id="KW-1185">Reference proteome</keyword>
<evidence type="ECO:0000313" key="7">
    <source>
        <dbReference type="EMBL" id="ANF59476.1"/>
    </source>
</evidence>
<dbReference type="KEGG" id="haa:A5892_03870"/>
<keyword evidence="5 6" id="KW-0472">Membrane</keyword>
<comment type="similarity">
    <text evidence="2">Belongs to the UPF0382 family.</text>
</comment>
<evidence type="ECO:0000256" key="2">
    <source>
        <dbReference type="ARBA" id="ARBA00009694"/>
    </source>
</evidence>
<evidence type="ECO:0000256" key="3">
    <source>
        <dbReference type="ARBA" id="ARBA00022692"/>
    </source>
</evidence>
<protein>
    <recommendedName>
        <fullName evidence="9">DUF423 domain-containing protein</fullName>
    </recommendedName>
</protein>
<comment type="subcellular location">
    <subcellularLocation>
        <location evidence="1">Membrane</location>
        <topology evidence="1">Multi-pass membrane protein</topology>
    </subcellularLocation>
</comment>
<dbReference type="RefSeq" id="WP_064124286.1">
    <property type="nucleotide sequence ID" value="NZ_CP015243.1"/>
</dbReference>
<dbReference type="PANTHER" id="PTHR43461:SF1">
    <property type="entry name" value="TRANSMEMBRANE PROTEIN 256"/>
    <property type="match status" value="1"/>
</dbReference>
<dbReference type="PANTHER" id="PTHR43461">
    <property type="entry name" value="TRANSMEMBRANE PROTEIN 256"/>
    <property type="match status" value="1"/>
</dbReference>
<dbReference type="Pfam" id="PF04241">
    <property type="entry name" value="DUF423"/>
    <property type="match status" value="1"/>
</dbReference>
<reference evidence="7 8" key="1">
    <citation type="submission" date="2016-04" db="EMBL/GenBank/DDBJ databases">
        <title>Complete Genome Sequence of Halotalea alkalilenta IHB B 13600.</title>
        <authorList>
            <person name="Swarnkar M.K."/>
            <person name="Sharma A."/>
            <person name="Kaushal K."/>
            <person name="Soni R."/>
            <person name="Rana S."/>
            <person name="Singh A.K."/>
            <person name="Gulati A."/>
        </authorList>
    </citation>
    <scope>NUCLEOTIDE SEQUENCE [LARGE SCALE GENOMIC DNA]</scope>
    <source>
        <strain evidence="7 8">IHB B 13600</strain>
    </source>
</reference>
<gene>
    <name evidence="7" type="ORF">A5892_03870</name>
</gene>
<proteinExistence type="inferred from homology"/>
<sequence length="127" mass="13694">MTADFRRPLWIACALSGALAVILGAFGAHALSARLPAPLLAAYQTGVTYQMWHTVALMALLAGWRGARAPRLVLWCWCAGVVLFSGSLYLLALSGIRALGMITPVGGTLLIVGWLALAYAWLREERR</sequence>
<feature type="transmembrane region" description="Helical" evidence="6">
    <location>
        <begin position="51"/>
        <end position="67"/>
    </location>
</feature>
<evidence type="ECO:0000256" key="6">
    <source>
        <dbReference type="SAM" id="Phobius"/>
    </source>
</evidence>
<keyword evidence="4 6" id="KW-1133">Transmembrane helix</keyword>
<evidence type="ECO:0008006" key="9">
    <source>
        <dbReference type="Google" id="ProtNLM"/>
    </source>
</evidence>
<accession>A0A172YJX8</accession>
<dbReference type="GO" id="GO:0005886">
    <property type="term" value="C:plasma membrane"/>
    <property type="evidence" value="ECO:0007669"/>
    <property type="project" value="TreeGrafter"/>
</dbReference>
<keyword evidence="3 6" id="KW-0812">Transmembrane</keyword>
<evidence type="ECO:0000256" key="1">
    <source>
        <dbReference type="ARBA" id="ARBA00004141"/>
    </source>
</evidence>
<dbReference type="InterPro" id="IPR006696">
    <property type="entry name" value="DUF423"/>
</dbReference>